<keyword evidence="3" id="KW-1185">Reference proteome</keyword>
<evidence type="ECO:0008006" key="4">
    <source>
        <dbReference type="Google" id="ProtNLM"/>
    </source>
</evidence>
<accession>A0A1W1UJZ4</accession>
<feature type="coiled-coil region" evidence="1">
    <location>
        <begin position="596"/>
        <end position="670"/>
    </location>
</feature>
<reference evidence="3" key="1">
    <citation type="submission" date="2017-04" db="EMBL/GenBank/DDBJ databases">
        <authorList>
            <person name="Varghese N."/>
            <person name="Submissions S."/>
        </authorList>
    </citation>
    <scope>NUCLEOTIDE SEQUENCE [LARGE SCALE GENOMIC DNA]</scope>
    <source>
        <strain evidence="3">DSM 23072</strain>
    </source>
</reference>
<dbReference type="EMBL" id="FWWV01000006">
    <property type="protein sequence ID" value="SMB81416.1"/>
    <property type="molecule type" value="Genomic_DNA"/>
</dbReference>
<dbReference type="Proteomes" id="UP000192408">
    <property type="component" value="Unassembled WGS sequence"/>
</dbReference>
<dbReference type="Pfam" id="PF16510">
    <property type="entry name" value="P22_portal"/>
    <property type="match status" value="1"/>
</dbReference>
<proteinExistence type="predicted"/>
<evidence type="ECO:0000313" key="2">
    <source>
        <dbReference type="EMBL" id="SMB81416.1"/>
    </source>
</evidence>
<evidence type="ECO:0000313" key="3">
    <source>
        <dbReference type="Proteomes" id="UP000192408"/>
    </source>
</evidence>
<dbReference type="STRING" id="1122938.SAMN05660772_01842"/>
<gene>
    <name evidence="2" type="ORF">SAMN05660772_01842</name>
</gene>
<sequence length="715" mass="80662">MKTVDESEQRVIADDNWQRYVRARDTRHRKYIERAKRNDRMYLGEQWDERDRRALEETGRPALTMNLILGTVNAAMGEMAKSQADVQYKPARGTNEQAAKDLNYVYQYVAQQNNLEQIELQVIADGLIQDRGYFDVRIDFTDNVLGDIKITAEDPLDVIPDPQAKESDPSSWNEVFITRFMDLAEIETLYGSEKAKALRLSYAEPLAADADAFEMSKRTYGGEPEQTDFYGSITDKDVKRVRVIERQYYRSRKLTQVVDLITGDTKDLPDNIAKDEEKLQMLVDSQPNVGLRKITKRAVRTTISAGYTVLFDDWSLYDTFTIVPYFPYFRRGNPLGMVSNLVGPQELFNKVSSQELHIINTTANSGWVIEENSLVNMDADDLANSGSRTGTVLEYKKGFTPPEKIQPNQIPSGIHNISQKAMMSVRQISGINESIMGMDRADVSGVAITQRREAGQVQLTMPSKNINHTRRMLAKKILELVQKFYTETRIFHITDYSDPKQPQIEHAVNVPDETGNVPADITRGKYDIVIGLQPSRDSVDETIFSEAIGMREAGVAIPDHIVIQHSNLPKRYEIADMVAKVQGFGEMSPEEQQMAAMQMQMQIEQGVKNLEKIEAEIQEIQARAALQGAKAQSLDGYSEVGVKLSELATKKEMAEDLLKARVALAQLSAQRSDIQSQRSSATKLAGDMLKVENDFKKQLLTTLNQNTHNLGDHNG</sequence>
<name>A0A1W1UJZ4_9PAST</name>
<evidence type="ECO:0000256" key="1">
    <source>
        <dbReference type="SAM" id="Coils"/>
    </source>
</evidence>
<dbReference type="InterPro" id="IPR032427">
    <property type="entry name" value="P22_portal"/>
</dbReference>
<organism evidence="2 3">
    <name type="scientific">Pasteurella testudinis DSM 23072</name>
    <dbReference type="NCBI Taxonomy" id="1122938"/>
    <lineage>
        <taxon>Bacteria</taxon>
        <taxon>Pseudomonadati</taxon>
        <taxon>Pseudomonadota</taxon>
        <taxon>Gammaproteobacteria</taxon>
        <taxon>Pasteurellales</taxon>
        <taxon>Pasteurellaceae</taxon>
        <taxon>Pasteurella</taxon>
    </lineage>
</organism>
<keyword evidence="1" id="KW-0175">Coiled coil</keyword>
<dbReference type="AlphaFoldDB" id="A0A1W1UJZ4"/>
<protein>
    <recommendedName>
        <fullName evidence="4">Genomic island protein</fullName>
    </recommendedName>
</protein>